<dbReference type="Pfam" id="PF01156">
    <property type="entry name" value="IU_nuc_hydro"/>
    <property type="match status" value="1"/>
</dbReference>
<name>A0A086XVI0_9RHOB</name>
<reference evidence="4 5" key="1">
    <citation type="submission" date="2014-03" db="EMBL/GenBank/DDBJ databases">
        <title>Genome of Paenirhodobacter enshiensis DW2-9.</title>
        <authorList>
            <person name="Wang D."/>
            <person name="Wang G."/>
        </authorList>
    </citation>
    <scope>NUCLEOTIDE SEQUENCE [LARGE SCALE GENOMIC DNA]</scope>
    <source>
        <strain evidence="4 5">DW2-9</strain>
    </source>
</reference>
<evidence type="ECO:0000313" key="4">
    <source>
        <dbReference type="EMBL" id="KFI26030.1"/>
    </source>
</evidence>
<keyword evidence="1 4" id="KW-0378">Hydrolase</keyword>
<dbReference type="CDD" id="cd02650">
    <property type="entry name" value="nuc_hydro_CaPnhB"/>
    <property type="match status" value="1"/>
</dbReference>
<gene>
    <name evidence="4" type="ORF">CG50_02605</name>
</gene>
<accession>A0A086XVI0</accession>
<evidence type="ECO:0000259" key="3">
    <source>
        <dbReference type="Pfam" id="PF01156"/>
    </source>
</evidence>
<dbReference type="AlphaFoldDB" id="A0A086XVI0"/>
<protein>
    <submittedName>
        <fullName evidence="4">Nucleoside hydrolase</fullName>
    </submittedName>
</protein>
<proteinExistence type="predicted"/>
<keyword evidence="5" id="KW-1185">Reference proteome</keyword>
<dbReference type="PANTHER" id="PTHR12304">
    <property type="entry name" value="INOSINE-URIDINE PREFERRING NUCLEOSIDE HYDROLASE"/>
    <property type="match status" value="1"/>
</dbReference>
<dbReference type="SUPFAM" id="SSF53590">
    <property type="entry name" value="Nucleoside hydrolase"/>
    <property type="match status" value="1"/>
</dbReference>
<dbReference type="Gene3D" id="3.90.245.10">
    <property type="entry name" value="Ribonucleoside hydrolase-like"/>
    <property type="match status" value="1"/>
</dbReference>
<dbReference type="GO" id="GO:0008477">
    <property type="term" value="F:purine nucleosidase activity"/>
    <property type="evidence" value="ECO:0007669"/>
    <property type="project" value="TreeGrafter"/>
</dbReference>
<dbReference type="GO" id="GO:0005829">
    <property type="term" value="C:cytosol"/>
    <property type="evidence" value="ECO:0007669"/>
    <property type="project" value="TreeGrafter"/>
</dbReference>
<organism evidence="4 5">
    <name type="scientific">Paenirhodobacter enshiensis</name>
    <dbReference type="NCBI Taxonomy" id="1105367"/>
    <lineage>
        <taxon>Bacteria</taxon>
        <taxon>Pseudomonadati</taxon>
        <taxon>Pseudomonadota</taxon>
        <taxon>Alphaproteobacteria</taxon>
        <taxon>Rhodobacterales</taxon>
        <taxon>Rhodobacter group</taxon>
        <taxon>Paenirhodobacter</taxon>
    </lineage>
</organism>
<dbReference type="InterPro" id="IPR023186">
    <property type="entry name" value="IUNH"/>
</dbReference>
<dbReference type="PANTHER" id="PTHR12304:SF4">
    <property type="entry name" value="URIDINE NUCLEOSIDASE"/>
    <property type="match status" value="1"/>
</dbReference>
<dbReference type="InterPro" id="IPR036452">
    <property type="entry name" value="Ribo_hydro-like"/>
</dbReference>
<dbReference type="GO" id="GO:0006152">
    <property type="term" value="P:purine nucleoside catabolic process"/>
    <property type="evidence" value="ECO:0007669"/>
    <property type="project" value="TreeGrafter"/>
</dbReference>
<dbReference type="eggNOG" id="COG1957">
    <property type="taxonomic scope" value="Bacteria"/>
</dbReference>
<feature type="domain" description="Inosine/uridine-preferring nucleoside hydrolase" evidence="3">
    <location>
        <begin position="4"/>
        <end position="304"/>
    </location>
</feature>
<dbReference type="RefSeq" id="WP_036637772.1">
    <property type="nucleotide sequence ID" value="NZ_JFZB01000017.1"/>
</dbReference>
<keyword evidence="2" id="KW-0326">Glycosidase</keyword>
<dbReference type="OrthoDB" id="9797882at2"/>
<dbReference type="STRING" id="1105367.CG50_02605"/>
<evidence type="ECO:0000256" key="2">
    <source>
        <dbReference type="ARBA" id="ARBA00023295"/>
    </source>
</evidence>
<evidence type="ECO:0000256" key="1">
    <source>
        <dbReference type="ARBA" id="ARBA00022801"/>
    </source>
</evidence>
<comment type="caution">
    <text evidence="4">The sequence shown here is derived from an EMBL/GenBank/DDBJ whole genome shotgun (WGS) entry which is preliminary data.</text>
</comment>
<evidence type="ECO:0000313" key="5">
    <source>
        <dbReference type="Proteomes" id="UP000028824"/>
    </source>
</evidence>
<sequence length="317" mass="33158">MHKVIFDTDPGVDDALALLYLHRHPGIELRAVTTVFGNAAAHQTARNAAMFKHVWGFSAPVAMGAEGPLNPSRRNEDWPVAIHGQDGLGDIGLGQAGAAPLDPRPAHRLIVDEIRACPGEITLIAVGRMTNLALALQEAPDIAQKVRQVVLMGGAFGRHGNVTPAAEANIWGDPEAADAVFGAGWPVVAVGLDVTMQVVMTRAGLDALGVSGGTPARMVRDLSQGYVRFYEGLVPDGMVVHDACACVFVTDPQLFGTRRGAVRVLTEGIGAGMTVLRPEGIPFPPGAWDGIPVQTICDRVDAAGVLGRIAAVVASRG</sequence>
<dbReference type="EMBL" id="JFZB01000017">
    <property type="protein sequence ID" value="KFI26030.1"/>
    <property type="molecule type" value="Genomic_DNA"/>
</dbReference>
<dbReference type="InterPro" id="IPR001910">
    <property type="entry name" value="Inosine/uridine_hydrolase_dom"/>
</dbReference>
<dbReference type="Proteomes" id="UP000028824">
    <property type="component" value="Unassembled WGS sequence"/>
</dbReference>